<keyword evidence="1" id="KW-0808">Transferase</keyword>
<dbReference type="AlphaFoldDB" id="A0A0B5E6N5"/>
<name>A0A0B5E6N5_9RHOB</name>
<evidence type="ECO:0000313" key="2">
    <source>
        <dbReference type="Proteomes" id="UP000031521"/>
    </source>
</evidence>
<evidence type="ECO:0000313" key="1">
    <source>
        <dbReference type="EMBL" id="AJE47982.1"/>
    </source>
</evidence>
<keyword evidence="2" id="KW-1185">Reference proteome</keyword>
<dbReference type="Proteomes" id="UP000031521">
    <property type="component" value="Chromosome"/>
</dbReference>
<organism evidence="1 2">
    <name type="scientific">Celeribacter indicus</name>
    <dbReference type="NCBI Taxonomy" id="1208324"/>
    <lineage>
        <taxon>Bacteria</taxon>
        <taxon>Pseudomonadati</taxon>
        <taxon>Pseudomonadota</taxon>
        <taxon>Alphaproteobacteria</taxon>
        <taxon>Rhodobacterales</taxon>
        <taxon>Roseobacteraceae</taxon>
        <taxon>Celeribacter</taxon>
    </lineage>
</organism>
<dbReference type="HOGENOM" id="CLU_168331_0_0_5"/>
<reference evidence="1 2" key="1">
    <citation type="journal article" date="2014" name="Int. J. Syst. Evol. Microbiol.">
        <title>Celeribacter indicus sp. nov., a polycyclic aromatic hydrocarbon-degrading bacterium from deep-sea sediment and reclassification of Huaishuia halophila as Celeribacter halophilus comb. nov.</title>
        <authorList>
            <person name="Lai Q."/>
            <person name="Cao J."/>
            <person name="Yuan J."/>
            <person name="Li F."/>
            <person name="Shao Z."/>
        </authorList>
    </citation>
    <scope>NUCLEOTIDE SEQUENCE [LARGE SCALE GENOMIC DNA]</scope>
    <source>
        <strain evidence="1">P73</strain>
    </source>
</reference>
<dbReference type="GO" id="GO:0016301">
    <property type="term" value="F:kinase activity"/>
    <property type="evidence" value="ECO:0007669"/>
    <property type="project" value="UniProtKB-KW"/>
</dbReference>
<accession>A0A0B5E6N5</accession>
<sequence>MGLDMYAMISDESFDREVDFKPGQGVGELHYWRKHPNLHGWMRTLYFEKGGEQPDFNCTPVTLTETDLSRLEADINAGNLPPTEGFFFGASDGSESEDDLAFVAKAREAIADGDTVFYYAWW</sequence>
<protein>
    <submittedName>
        <fullName evidence="1">Phosphoglycerate kinase</fullName>
    </submittedName>
</protein>
<dbReference type="KEGG" id="cid:P73_3267"/>
<keyword evidence="1" id="KW-0418">Kinase</keyword>
<gene>
    <name evidence="1" type="ORF">P73_3267</name>
</gene>
<dbReference type="EMBL" id="CP004393">
    <property type="protein sequence ID" value="AJE47982.1"/>
    <property type="molecule type" value="Genomic_DNA"/>
</dbReference>
<dbReference type="OrthoDB" id="6039430at2"/>
<proteinExistence type="predicted"/>